<organism evidence="7 8">
    <name type="scientific">Drechslerella dactyloides</name>
    <name type="common">Nematode-trapping fungus</name>
    <name type="synonym">Arthrobotrys dactyloides</name>
    <dbReference type="NCBI Taxonomy" id="74499"/>
    <lineage>
        <taxon>Eukaryota</taxon>
        <taxon>Fungi</taxon>
        <taxon>Dikarya</taxon>
        <taxon>Ascomycota</taxon>
        <taxon>Pezizomycotina</taxon>
        <taxon>Orbiliomycetes</taxon>
        <taxon>Orbiliales</taxon>
        <taxon>Orbiliaceae</taxon>
        <taxon>Drechslerella</taxon>
    </lineage>
</organism>
<dbReference type="PROSITE" id="PS00189">
    <property type="entry name" value="LIPOYL"/>
    <property type="match status" value="1"/>
</dbReference>
<dbReference type="CDD" id="cd06849">
    <property type="entry name" value="lipoyl_domain"/>
    <property type="match status" value="1"/>
</dbReference>
<dbReference type="Proteomes" id="UP001221413">
    <property type="component" value="Unassembled WGS sequence"/>
</dbReference>
<dbReference type="InterPro" id="IPR045257">
    <property type="entry name" value="E2/Pdx1"/>
</dbReference>
<comment type="similarity">
    <text evidence="1">Belongs to the 2-oxoacid dehydrogenase family.</text>
</comment>
<keyword evidence="2" id="KW-0450">Lipoyl</keyword>
<dbReference type="SUPFAM" id="SSF47005">
    <property type="entry name" value="Peripheral subunit-binding domain of 2-oxo acid dehydrogenase complex"/>
    <property type="match status" value="1"/>
</dbReference>
<keyword evidence="7" id="KW-0670">Pyruvate</keyword>
<keyword evidence="8" id="KW-1185">Reference proteome</keyword>
<dbReference type="Pfam" id="PF00364">
    <property type="entry name" value="Biotin_lipoyl"/>
    <property type="match status" value="1"/>
</dbReference>
<dbReference type="InterPro" id="IPR003016">
    <property type="entry name" value="2-oxoA_DH_lipoyl-BS"/>
</dbReference>
<dbReference type="InterPro" id="IPR000089">
    <property type="entry name" value="Biotin_lipoyl"/>
</dbReference>
<dbReference type="GO" id="GO:0045254">
    <property type="term" value="C:pyruvate dehydrogenase complex"/>
    <property type="evidence" value="ECO:0007669"/>
    <property type="project" value="InterPro"/>
</dbReference>
<proteinExistence type="inferred from homology"/>
<evidence type="ECO:0000259" key="6">
    <source>
        <dbReference type="PROSITE" id="PS51826"/>
    </source>
</evidence>
<keyword evidence="3" id="KW-0809">Transit peptide</keyword>
<evidence type="ECO:0000256" key="2">
    <source>
        <dbReference type="ARBA" id="ARBA00022823"/>
    </source>
</evidence>
<feature type="compositionally biased region" description="Low complexity" evidence="4">
    <location>
        <begin position="152"/>
        <end position="162"/>
    </location>
</feature>
<dbReference type="SUPFAM" id="SSF51230">
    <property type="entry name" value="Single hybrid motif"/>
    <property type="match status" value="1"/>
</dbReference>
<dbReference type="PANTHER" id="PTHR23151">
    <property type="entry name" value="DIHYDROLIPOAMIDE ACETYL/SUCCINYL-TRANSFERASE-RELATED"/>
    <property type="match status" value="1"/>
</dbReference>
<dbReference type="FunFam" id="2.40.50.100:FF:000010">
    <property type="entry name" value="Acetyltransferase component of pyruvate dehydrogenase complex"/>
    <property type="match status" value="1"/>
</dbReference>
<feature type="domain" description="Peripheral subunit-binding (PSBD)" evidence="6">
    <location>
        <begin position="175"/>
        <end position="212"/>
    </location>
</feature>
<dbReference type="EMBL" id="JAQGDS010000004">
    <property type="protein sequence ID" value="KAJ6260946.1"/>
    <property type="molecule type" value="Genomic_DNA"/>
</dbReference>
<dbReference type="InterPro" id="IPR011053">
    <property type="entry name" value="Single_hybrid_motif"/>
</dbReference>
<dbReference type="Pfam" id="PF02817">
    <property type="entry name" value="E3_binding"/>
    <property type="match status" value="1"/>
</dbReference>
<dbReference type="InterPro" id="IPR004167">
    <property type="entry name" value="PSBD"/>
</dbReference>
<evidence type="ECO:0000259" key="5">
    <source>
        <dbReference type="PROSITE" id="PS50968"/>
    </source>
</evidence>
<dbReference type="Gene3D" id="4.10.320.10">
    <property type="entry name" value="E3-binding domain"/>
    <property type="match status" value="1"/>
</dbReference>
<dbReference type="InterPro" id="IPR036625">
    <property type="entry name" value="E3-bd_dom_sf"/>
</dbReference>
<sequence length="402" mass="42157">MSSALRSSTRRLLHPARAWRYATVRGISSTACTCKAQNFTMPALSPTMTEGSISAWRINEGDKFSAGDVILEVETDKAQMDVEAQDDGILAKIFVPASKDQVQVGTRIAVLADIDDDLSSLEIPAEQPVASSSPPPEPQSSAAESTPPPPQSSSAPSEPDSSSSHDNKPRKNPFVASPGIALLLHTHGLEMSDVKGTGPGGRVLKGDVLAHLGKIPTDKPRSLAAEIASLAKLDLSNIKPAAAKPAAASKRPAAPTKLDPLQLVEVSLPISLAKVTAVAPDAPVADAIARAVAFANAGLPPSKIPPSPHDLFDEVLGLPSARKQPRYTVTSAEYRPAAVAAPSPAELFDEVIGAKSARARNAVVAPVGLREFKVQVPAVDRDRAEFFLAKVKFSLEGDVEKV</sequence>
<dbReference type="AlphaFoldDB" id="A0AAD6IYQ9"/>
<evidence type="ECO:0000313" key="7">
    <source>
        <dbReference type="EMBL" id="KAJ6260946.1"/>
    </source>
</evidence>
<dbReference type="PANTHER" id="PTHR23151:SF82">
    <property type="entry name" value="PYRUVATE DEHYDROGENASE COMPLEX PROTEIN X COMPONENT, MITOCHONDRIAL"/>
    <property type="match status" value="1"/>
</dbReference>
<dbReference type="PROSITE" id="PS50968">
    <property type="entry name" value="BIOTINYL_LIPOYL"/>
    <property type="match status" value="1"/>
</dbReference>
<dbReference type="GO" id="GO:0004742">
    <property type="term" value="F:dihydrolipoyllysine-residue acetyltransferase activity"/>
    <property type="evidence" value="ECO:0007669"/>
    <property type="project" value="TreeGrafter"/>
</dbReference>
<reference evidence="7" key="1">
    <citation type="submission" date="2023-01" db="EMBL/GenBank/DDBJ databases">
        <title>The chitinases involved in constricting ring structure development in the nematode-trapping fungus Drechslerella dactyloides.</title>
        <authorList>
            <person name="Wang R."/>
            <person name="Zhang L."/>
            <person name="Tang P."/>
            <person name="Li S."/>
            <person name="Liang L."/>
        </authorList>
    </citation>
    <scope>NUCLEOTIDE SEQUENCE</scope>
    <source>
        <strain evidence="7">YMF1.00031</strain>
    </source>
</reference>
<evidence type="ECO:0000256" key="3">
    <source>
        <dbReference type="ARBA" id="ARBA00022946"/>
    </source>
</evidence>
<gene>
    <name evidence="7" type="ORF">Dda_3607</name>
</gene>
<dbReference type="PROSITE" id="PS51826">
    <property type="entry name" value="PSBD"/>
    <property type="match status" value="1"/>
</dbReference>
<evidence type="ECO:0000256" key="1">
    <source>
        <dbReference type="ARBA" id="ARBA00007317"/>
    </source>
</evidence>
<feature type="region of interest" description="Disordered" evidence="4">
    <location>
        <begin position="125"/>
        <end position="175"/>
    </location>
</feature>
<protein>
    <submittedName>
        <fullName evidence="7">Pyruvate decarboxylase</fullName>
    </submittedName>
</protein>
<accession>A0AAD6IYQ9</accession>
<dbReference type="GO" id="GO:0006086">
    <property type="term" value="P:pyruvate decarboxylation to acetyl-CoA"/>
    <property type="evidence" value="ECO:0007669"/>
    <property type="project" value="InterPro"/>
</dbReference>
<feature type="domain" description="Lipoyl-binding" evidence="5">
    <location>
        <begin position="36"/>
        <end position="115"/>
    </location>
</feature>
<evidence type="ECO:0000256" key="4">
    <source>
        <dbReference type="SAM" id="MobiDB-lite"/>
    </source>
</evidence>
<name>A0AAD6IYQ9_DREDA</name>
<dbReference type="Gene3D" id="2.40.50.100">
    <property type="match status" value="1"/>
</dbReference>
<comment type="caution">
    <text evidence="7">The sequence shown here is derived from an EMBL/GenBank/DDBJ whole genome shotgun (WGS) entry which is preliminary data.</text>
</comment>
<evidence type="ECO:0000313" key="8">
    <source>
        <dbReference type="Proteomes" id="UP001221413"/>
    </source>
</evidence>